<dbReference type="InterPro" id="IPR010559">
    <property type="entry name" value="Sig_transdc_His_kin_internal"/>
</dbReference>
<evidence type="ECO:0000256" key="3">
    <source>
        <dbReference type="ARBA" id="ARBA00022553"/>
    </source>
</evidence>
<sequence>MKRRYSASFKMNIFRAILVITFPLIGMLLAFNFYSYYAFNAKFVESNQQSYALYAQNLQNDLDAIDNFLSNVAVSDYNYATLSSPVSALRAHVASHEIMTQFNTALNSYDLANAFFIYSAINDTYRDIFDTGYSYETKEAIRLQMRTLTQQAENHYNAGWLAFEVEGKAYLFRLLGKNGTYAAAMVNFDQIHSMDLVQKGTEVIYADNQGAPLTNKPFVADHELQLNEYNNNFIMISQPIQNTNLQLIFAVPKPDVFKGGLALLFALSLFTIILVIISLFFFNRSLLSPWHRLMTSIGKGSAQELREEYRIEEFKQVGAAFNHLTTQVNHLKIVAYEHEIERQKAELQHLQLQIRPHFFLNCLKSLYGMAQQQSYERIQHMILAISNHLRYNFKDNLQLVSLQQELDHVLNYIRIQQIAHHVPPLCEYSVDSALKDFTIPPLSIQAFVENSIKYATKPNEQLRVEIKAILLESDDGDYADITIQDNGDGFTDSILQQLNHGDSSFHKDIHIGISNVRHRLSMLYGERAMLAFFNTEKGAVAEIIIPIYARIQGKEEAYERSSGG</sequence>
<keyword evidence="6" id="KW-0547">Nucleotide-binding</keyword>
<evidence type="ECO:0000256" key="6">
    <source>
        <dbReference type="ARBA" id="ARBA00022741"/>
    </source>
</evidence>
<comment type="subcellular location">
    <subcellularLocation>
        <location evidence="1">Cell membrane</location>
        <topology evidence="1">Multi-pass membrane protein</topology>
    </subcellularLocation>
</comment>
<dbReference type="InterPro" id="IPR050640">
    <property type="entry name" value="Bact_2-comp_sensor_kinase"/>
</dbReference>
<dbReference type="Pfam" id="PF06580">
    <property type="entry name" value="His_kinase"/>
    <property type="match status" value="1"/>
</dbReference>
<keyword evidence="4" id="KW-0808">Transferase</keyword>
<keyword evidence="7" id="KW-0418">Kinase</keyword>
<evidence type="ECO:0000259" key="13">
    <source>
        <dbReference type="Pfam" id="PF02518"/>
    </source>
</evidence>
<comment type="caution">
    <text evidence="15">The sequence shown here is derived from an EMBL/GenBank/DDBJ whole genome shotgun (WGS) entry which is preliminary data.</text>
</comment>
<dbReference type="GO" id="GO:0005524">
    <property type="term" value="F:ATP binding"/>
    <property type="evidence" value="ECO:0007669"/>
    <property type="project" value="UniProtKB-KW"/>
</dbReference>
<evidence type="ECO:0000256" key="1">
    <source>
        <dbReference type="ARBA" id="ARBA00004651"/>
    </source>
</evidence>
<dbReference type="RefSeq" id="WP_076326498.1">
    <property type="nucleotide sequence ID" value="NZ_MRTF01000022.1"/>
</dbReference>
<evidence type="ECO:0000256" key="8">
    <source>
        <dbReference type="ARBA" id="ARBA00022840"/>
    </source>
</evidence>
<dbReference type="InterPro" id="IPR003594">
    <property type="entry name" value="HATPase_dom"/>
</dbReference>
<keyword evidence="3" id="KW-0597">Phosphoprotein</keyword>
<feature type="domain" description="Histidine kinase/HSP90-like ATPase" evidence="13">
    <location>
        <begin position="444"/>
        <end position="528"/>
    </location>
</feature>
<evidence type="ECO:0000256" key="5">
    <source>
        <dbReference type="ARBA" id="ARBA00022692"/>
    </source>
</evidence>
<dbReference type="GO" id="GO:0000155">
    <property type="term" value="F:phosphorelay sensor kinase activity"/>
    <property type="evidence" value="ECO:0007669"/>
    <property type="project" value="InterPro"/>
</dbReference>
<evidence type="ECO:0000256" key="7">
    <source>
        <dbReference type="ARBA" id="ARBA00022777"/>
    </source>
</evidence>
<keyword evidence="5 12" id="KW-0812">Transmembrane</keyword>
<dbReference type="SUPFAM" id="SSF55874">
    <property type="entry name" value="ATPase domain of HSP90 chaperone/DNA topoisomerase II/histidine kinase"/>
    <property type="match status" value="1"/>
</dbReference>
<dbReference type="STRING" id="1401.BK123_32860"/>
<dbReference type="PANTHER" id="PTHR34220:SF11">
    <property type="entry name" value="SENSOR PROTEIN KINASE HPTS"/>
    <property type="match status" value="1"/>
</dbReference>
<keyword evidence="9 12" id="KW-1133">Transmembrane helix</keyword>
<evidence type="ECO:0000256" key="12">
    <source>
        <dbReference type="SAM" id="Phobius"/>
    </source>
</evidence>
<evidence type="ECO:0000256" key="4">
    <source>
        <dbReference type="ARBA" id="ARBA00022679"/>
    </source>
</evidence>
<evidence type="ECO:0000256" key="9">
    <source>
        <dbReference type="ARBA" id="ARBA00022989"/>
    </source>
</evidence>
<feature type="transmembrane region" description="Helical" evidence="12">
    <location>
        <begin position="261"/>
        <end position="282"/>
    </location>
</feature>
<keyword evidence="10" id="KW-0902">Two-component regulatory system</keyword>
<accession>A0A1R1ALR1</accession>
<feature type="transmembrane region" description="Helical" evidence="12">
    <location>
        <begin position="12"/>
        <end position="37"/>
    </location>
</feature>
<evidence type="ECO:0000313" key="15">
    <source>
        <dbReference type="EMBL" id="OME86430.1"/>
    </source>
</evidence>
<evidence type="ECO:0000313" key="16">
    <source>
        <dbReference type="Proteomes" id="UP000187074"/>
    </source>
</evidence>
<organism evidence="15 16">
    <name type="scientific">Paenibacillus lautus</name>
    <name type="common">Bacillus lautus</name>
    <dbReference type="NCBI Taxonomy" id="1401"/>
    <lineage>
        <taxon>Bacteria</taxon>
        <taxon>Bacillati</taxon>
        <taxon>Bacillota</taxon>
        <taxon>Bacilli</taxon>
        <taxon>Bacillales</taxon>
        <taxon>Paenibacillaceae</taxon>
        <taxon>Paenibacillus</taxon>
    </lineage>
</organism>
<feature type="domain" description="Signal transduction histidine kinase internal region" evidence="14">
    <location>
        <begin position="345"/>
        <end position="418"/>
    </location>
</feature>
<proteinExistence type="predicted"/>
<name>A0A1R1ALR1_PAELA</name>
<dbReference type="InterPro" id="IPR036890">
    <property type="entry name" value="HATPase_C_sf"/>
</dbReference>
<protein>
    <submittedName>
        <fullName evidence="15">Uncharacterized protein</fullName>
    </submittedName>
</protein>
<dbReference type="OrthoDB" id="759642at2"/>
<evidence type="ECO:0000259" key="14">
    <source>
        <dbReference type="Pfam" id="PF06580"/>
    </source>
</evidence>
<keyword evidence="2" id="KW-1003">Cell membrane</keyword>
<dbReference type="AlphaFoldDB" id="A0A1R1ALR1"/>
<evidence type="ECO:0000256" key="11">
    <source>
        <dbReference type="ARBA" id="ARBA00023136"/>
    </source>
</evidence>
<dbReference type="Proteomes" id="UP000187074">
    <property type="component" value="Unassembled WGS sequence"/>
</dbReference>
<dbReference type="PANTHER" id="PTHR34220">
    <property type="entry name" value="SENSOR HISTIDINE KINASE YPDA"/>
    <property type="match status" value="1"/>
</dbReference>
<reference evidence="15 16" key="1">
    <citation type="submission" date="2016-11" db="EMBL/GenBank/DDBJ databases">
        <title>Paenibacillus species isolates.</title>
        <authorList>
            <person name="Beno S.M."/>
        </authorList>
    </citation>
    <scope>NUCLEOTIDE SEQUENCE [LARGE SCALE GENOMIC DNA]</scope>
    <source>
        <strain evidence="15 16">FSL F4-0100</strain>
    </source>
</reference>
<gene>
    <name evidence="15" type="ORF">BK123_32860</name>
</gene>
<dbReference type="GO" id="GO:0005886">
    <property type="term" value="C:plasma membrane"/>
    <property type="evidence" value="ECO:0007669"/>
    <property type="project" value="UniProtKB-SubCell"/>
</dbReference>
<dbReference type="Pfam" id="PF02518">
    <property type="entry name" value="HATPase_c"/>
    <property type="match status" value="1"/>
</dbReference>
<keyword evidence="11 12" id="KW-0472">Membrane</keyword>
<dbReference type="EMBL" id="MRTF01000022">
    <property type="protein sequence ID" value="OME86430.1"/>
    <property type="molecule type" value="Genomic_DNA"/>
</dbReference>
<evidence type="ECO:0000256" key="10">
    <source>
        <dbReference type="ARBA" id="ARBA00023012"/>
    </source>
</evidence>
<evidence type="ECO:0000256" key="2">
    <source>
        <dbReference type="ARBA" id="ARBA00022475"/>
    </source>
</evidence>
<dbReference type="Gene3D" id="3.30.565.10">
    <property type="entry name" value="Histidine kinase-like ATPase, C-terminal domain"/>
    <property type="match status" value="1"/>
</dbReference>
<keyword evidence="8" id="KW-0067">ATP-binding</keyword>